<dbReference type="AlphaFoldDB" id="A0A6B8M5L6"/>
<feature type="domain" description="Glycosyltransferase 2-like" evidence="2">
    <location>
        <begin position="188"/>
        <end position="366"/>
    </location>
</feature>
<dbReference type="KEGG" id="mpar:F7D14_18555"/>
<evidence type="ECO:0000313" key="3">
    <source>
        <dbReference type="EMBL" id="QGM99284.1"/>
    </source>
</evidence>
<reference evidence="3 4" key="1">
    <citation type="submission" date="2019-09" db="EMBL/GenBank/DDBJ databases">
        <title>Isolation and complete genome sequencing of Methylocystis species.</title>
        <authorList>
            <person name="Rumah B.L."/>
            <person name="Stead C.E."/>
            <person name="Stevens B.C."/>
            <person name="Minton N.P."/>
            <person name="Grosse-Honebrink A."/>
            <person name="Zhang Y."/>
        </authorList>
    </citation>
    <scope>NUCLEOTIDE SEQUENCE [LARGE SCALE GENOMIC DNA]</scope>
    <source>
        <strain evidence="3 4">BRCS2</strain>
    </source>
</reference>
<evidence type="ECO:0000259" key="2">
    <source>
        <dbReference type="Pfam" id="PF00535"/>
    </source>
</evidence>
<gene>
    <name evidence="3" type="ORF">F7D14_18555</name>
</gene>
<sequence>MRTSIRWSRRRGDRKRSQPISAFSTPPRNAVPRAAAPFCKEWAKCCSASDKEARHQSGEPMANERPCQIEMIRHAPERPIVAFFRFFDAAGDCVIAFPFRLQKRVTYFNEVMMDPSLSARIDCGEAEAQVSVRIRPCGWRYYWGRKLDHFLDKFRSETQPVPPAPDPSRIVSFAADGVATSSAEPFVSIVIPTRDRADLLARAVETLFENANWPRLELVIVDNGSIEPETFALFDRLRGRDNVTILRRDEPFNFARLVNEGVRASRGEVIALLNNDVETDDPDWLAPLVALAIDPRVGVAGVKLLHEDGSVQHAGIALGIRGLTAHAGAGRRADDPGPYDMMTTTRRVSAVTGACLLTRRDVFDKLGGFDENFVVEFNDVDYCLRAGAAGYAVVSAAAPALLHKEGSTRQQRPLRTQEVLDRTLFVTRWGHALVDDPFYPPELTLQDESLALATTPREG</sequence>
<keyword evidence="4" id="KW-1185">Reference proteome</keyword>
<keyword evidence="3" id="KW-0808">Transferase</keyword>
<dbReference type="CDD" id="cd04186">
    <property type="entry name" value="GT_2_like_c"/>
    <property type="match status" value="1"/>
</dbReference>
<evidence type="ECO:0000313" key="4">
    <source>
        <dbReference type="Proteomes" id="UP000422569"/>
    </source>
</evidence>
<dbReference type="PANTHER" id="PTHR43179">
    <property type="entry name" value="RHAMNOSYLTRANSFERASE WBBL"/>
    <property type="match status" value="1"/>
</dbReference>
<dbReference type="Pfam" id="PF00535">
    <property type="entry name" value="Glycos_transf_2"/>
    <property type="match status" value="1"/>
</dbReference>
<evidence type="ECO:0000256" key="1">
    <source>
        <dbReference type="SAM" id="MobiDB-lite"/>
    </source>
</evidence>
<feature type="region of interest" description="Disordered" evidence="1">
    <location>
        <begin position="1"/>
        <end position="29"/>
    </location>
</feature>
<dbReference type="InterPro" id="IPR029044">
    <property type="entry name" value="Nucleotide-diphossugar_trans"/>
</dbReference>
<name>A0A6B8M5L6_9HYPH</name>
<dbReference type="GO" id="GO:0016740">
    <property type="term" value="F:transferase activity"/>
    <property type="evidence" value="ECO:0007669"/>
    <property type="project" value="UniProtKB-KW"/>
</dbReference>
<dbReference type="SUPFAM" id="SSF53448">
    <property type="entry name" value="Nucleotide-diphospho-sugar transferases"/>
    <property type="match status" value="1"/>
</dbReference>
<proteinExistence type="predicted"/>
<organism evidence="3 4">
    <name type="scientific">Methylocystis parvus</name>
    <dbReference type="NCBI Taxonomy" id="134"/>
    <lineage>
        <taxon>Bacteria</taxon>
        <taxon>Pseudomonadati</taxon>
        <taxon>Pseudomonadota</taxon>
        <taxon>Alphaproteobacteria</taxon>
        <taxon>Hyphomicrobiales</taxon>
        <taxon>Methylocystaceae</taxon>
        <taxon>Methylocystis</taxon>
    </lineage>
</organism>
<protein>
    <submittedName>
        <fullName evidence="3">Glycosyltransferase family 2 protein</fullName>
    </submittedName>
</protein>
<dbReference type="InterPro" id="IPR001173">
    <property type="entry name" value="Glyco_trans_2-like"/>
</dbReference>
<dbReference type="Gene3D" id="3.90.550.10">
    <property type="entry name" value="Spore Coat Polysaccharide Biosynthesis Protein SpsA, Chain A"/>
    <property type="match status" value="1"/>
</dbReference>
<dbReference type="Proteomes" id="UP000422569">
    <property type="component" value="Chromosome"/>
</dbReference>
<accession>A0A6B8M5L6</accession>
<dbReference type="PANTHER" id="PTHR43179:SF7">
    <property type="entry name" value="RHAMNOSYLTRANSFERASE WBBL"/>
    <property type="match status" value="1"/>
</dbReference>
<dbReference type="EMBL" id="CP044331">
    <property type="protein sequence ID" value="QGM99284.1"/>
    <property type="molecule type" value="Genomic_DNA"/>
</dbReference>